<proteinExistence type="predicted"/>
<dbReference type="InterPro" id="IPR005135">
    <property type="entry name" value="Endo/exonuclease/phosphatase"/>
</dbReference>
<dbReference type="SUPFAM" id="SSF56219">
    <property type="entry name" value="DNase I-like"/>
    <property type="match status" value="1"/>
</dbReference>
<dbReference type="InterPro" id="IPR050410">
    <property type="entry name" value="CCR4/nocturin_mRNA_transcr"/>
</dbReference>
<sequence length="312" mass="35063">GYHGFYKKKSGDQIDGCAILYKKWKFTQVKVVPVQFCQGEILDRDNVGLILLLRPSPRACRGRAKTICVATTHLLFNPKRGDVKLAQLMMFLAEIDKDNSRPQRYCPIILCGDFNSEPFCDLYQLIVTGQLKYEGLVSRLICGQSEGRERGADVYLGQHLLPTHLGVTESCQYVHTLTERHMDREQQNCGTPESQTKQEDVPFSPPQTNSGRAYHSVNFKSVYPHVTEARGRGRGRVMEISSQHDRCSCTVDYIFYTPCSGNSGKGEQGEIQLELLSRYSLLTSEEIACTGPLPNATLPSDHLCLIAQFLLH</sequence>
<accession>A0A433SSV3</accession>
<dbReference type="PANTHER" id="PTHR12121">
    <property type="entry name" value="CARBON CATABOLITE REPRESSOR PROTEIN 4"/>
    <property type="match status" value="1"/>
</dbReference>
<dbReference type="Gene3D" id="3.60.10.10">
    <property type="entry name" value="Endonuclease/exonuclease/phosphatase"/>
    <property type="match status" value="1"/>
</dbReference>
<evidence type="ECO:0000256" key="1">
    <source>
        <dbReference type="SAM" id="MobiDB-lite"/>
    </source>
</evidence>
<name>A0A433SSV3_ELYCH</name>
<dbReference type="GO" id="GO:0000175">
    <property type="term" value="F:3'-5'-RNA exonuclease activity"/>
    <property type="evidence" value="ECO:0007669"/>
    <property type="project" value="TreeGrafter"/>
</dbReference>
<evidence type="ECO:0000313" key="4">
    <source>
        <dbReference type="Proteomes" id="UP000271974"/>
    </source>
</evidence>
<protein>
    <recommendedName>
        <fullName evidence="2">Endonuclease/exonuclease/phosphatase domain-containing protein</fullName>
    </recommendedName>
</protein>
<dbReference type="AlphaFoldDB" id="A0A433SSV3"/>
<evidence type="ECO:0000259" key="2">
    <source>
        <dbReference type="Pfam" id="PF03372"/>
    </source>
</evidence>
<dbReference type="Pfam" id="PF03372">
    <property type="entry name" value="Exo_endo_phos"/>
    <property type="match status" value="1"/>
</dbReference>
<organism evidence="3 4">
    <name type="scientific">Elysia chlorotica</name>
    <name type="common">Eastern emerald elysia</name>
    <name type="synonym">Sea slug</name>
    <dbReference type="NCBI Taxonomy" id="188477"/>
    <lineage>
        <taxon>Eukaryota</taxon>
        <taxon>Metazoa</taxon>
        <taxon>Spiralia</taxon>
        <taxon>Lophotrochozoa</taxon>
        <taxon>Mollusca</taxon>
        <taxon>Gastropoda</taxon>
        <taxon>Heterobranchia</taxon>
        <taxon>Euthyneura</taxon>
        <taxon>Panpulmonata</taxon>
        <taxon>Sacoglossa</taxon>
        <taxon>Placobranchoidea</taxon>
        <taxon>Plakobranchidae</taxon>
        <taxon>Elysia</taxon>
    </lineage>
</organism>
<feature type="region of interest" description="Disordered" evidence="1">
    <location>
        <begin position="183"/>
        <end position="210"/>
    </location>
</feature>
<dbReference type="OrthoDB" id="10253982at2759"/>
<feature type="domain" description="Endonuclease/exonuclease/phosphatase" evidence="2">
    <location>
        <begin position="9"/>
        <end position="258"/>
    </location>
</feature>
<reference evidence="3 4" key="1">
    <citation type="submission" date="2019-01" db="EMBL/GenBank/DDBJ databases">
        <title>A draft genome assembly of the solar-powered sea slug Elysia chlorotica.</title>
        <authorList>
            <person name="Cai H."/>
            <person name="Li Q."/>
            <person name="Fang X."/>
            <person name="Li J."/>
            <person name="Curtis N.E."/>
            <person name="Altenburger A."/>
            <person name="Shibata T."/>
            <person name="Feng M."/>
            <person name="Maeda T."/>
            <person name="Schwartz J.A."/>
            <person name="Shigenobu S."/>
            <person name="Lundholm N."/>
            <person name="Nishiyama T."/>
            <person name="Yang H."/>
            <person name="Hasebe M."/>
            <person name="Li S."/>
            <person name="Pierce S.K."/>
            <person name="Wang J."/>
        </authorList>
    </citation>
    <scope>NUCLEOTIDE SEQUENCE [LARGE SCALE GENOMIC DNA]</scope>
    <source>
        <strain evidence="3">EC2010</strain>
        <tissue evidence="3">Whole organism of an adult</tissue>
    </source>
</reference>
<dbReference type="PANTHER" id="PTHR12121:SF34">
    <property type="entry name" value="PROTEIN ANGEL"/>
    <property type="match status" value="1"/>
</dbReference>
<dbReference type="Proteomes" id="UP000271974">
    <property type="component" value="Unassembled WGS sequence"/>
</dbReference>
<comment type="caution">
    <text evidence="3">The sequence shown here is derived from an EMBL/GenBank/DDBJ whole genome shotgun (WGS) entry which is preliminary data.</text>
</comment>
<dbReference type="InterPro" id="IPR036691">
    <property type="entry name" value="Endo/exonu/phosph_ase_sf"/>
</dbReference>
<gene>
    <name evidence="3" type="ORF">EGW08_019946</name>
</gene>
<feature type="non-terminal residue" evidence="3">
    <location>
        <position position="1"/>
    </location>
</feature>
<keyword evidence="4" id="KW-1185">Reference proteome</keyword>
<dbReference type="STRING" id="188477.A0A433SSV3"/>
<evidence type="ECO:0000313" key="3">
    <source>
        <dbReference type="EMBL" id="RUS72300.1"/>
    </source>
</evidence>
<dbReference type="EMBL" id="RQTK01001085">
    <property type="protein sequence ID" value="RUS72300.1"/>
    <property type="molecule type" value="Genomic_DNA"/>
</dbReference>